<keyword evidence="2" id="KW-1185">Reference proteome</keyword>
<protein>
    <submittedName>
        <fullName evidence="1">Uncharacterized protein</fullName>
    </submittedName>
</protein>
<evidence type="ECO:0000313" key="2">
    <source>
        <dbReference type="Proteomes" id="UP001151760"/>
    </source>
</evidence>
<dbReference type="EMBL" id="BQNB010011973">
    <property type="protein sequence ID" value="GJS97561.1"/>
    <property type="molecule type" value="Genomic_DNA"/>
</dbReference>
<comment type="caution">
    <text evidence="1">The sequence shown here is derived from an EMBL/GenBank/DDBJ whole genome shotgun (WGS) entry which is preliminary data.</text>
</comment>
<dbReference type="PANTHER" id="PTHR31050">
    <property type="entry name" value="OS08G0413200 PROTEIN"/>
    <property type="match status" value="1"/>
</dbReference>
<reference evidence="1" key="2">
    <citation type="submission" date="2022-01" db="EMBL/GenBank/DDBJ databases">
        <authorList>
            <person name="Yamashiro T."/>
            <person name="Shiraishi A."/>
            <person name="Satake H."/>
            <person name="Nakayama K."/>
        </authorList>
    </citation>
    <scope>NUCLEOTIDE SEQUENCE</scope>
</reference>
<sequence>MCVHDVKSRPLYPHDEYQQFEIVFHVKLFDRDSGFYANCLADDGYPPVFLRTKVWKIHATTPNICKLSEENRINVSLRSRLPDLNFPLSSKVSDSVVAGKWYCPFVFIKEGKLIDQVKKSIFYEMTLEQKWNQIFIKETEHNEGNVVFVEADIHSEAVFIEVVMTLSGFSKDEIVRTLAWQPIAVAAMASVSGMCRTKTRISRHGFLDGALVCKSGRILAGQHDNVFAAMTGIAFKIAVVTA</sequence>
<dbReference type="PANTHER" id="PTHR31050:SF3">
    <property type="entry name" value="OS08G0412800 PROTEIN"/>
    <property type="match status" value="1"/>
</dbReference>
<organism evidence="1 2">
    <name type="scientific">Tanacetum coccineum</name>
    <dbReference type="NCBI Taxonomy" id="301880"/>
    <lineage>
        <taxon>Eukaryota</taxon>
        <taxon>Viridiplantae</taxon>
        <taxon>Streptophyta</taxon>
        <taxon>Embryophyta</taxon>
        <taxon>Tracheophyta</taxon>
        <taxon>Spermatophyta</taxon>
        <taxon>Magnoliopsida</taxon>
        <taxon>eudicotyledons</taxon>
        <taxon>Gunneridae</taxon>
        <taxon>Pentapetalae</taxon>
        <taxon>asterids</taxon>
        <taxon>campanulids</taxon>
        <taxon>Asterales</taxon>
        <taxon>Asteraceae</taxon>
        <taxon>Asteroideae</taxon>
        <taxon>Anthemideae</taxon>
        <taxon>Anthemidinae</taxon>
        <taxon>Tanacetum</taxon>
    </lineage>
</organism>
<reference evidence="1" key="1">
    <citation type="journal article" date="2022" name="Int. J. Mol. Sci.">
        <title>Draft Genome of Tanacetum Coccineum: Genomic Comparison of Closely Related Tanacetum-Family Plants.</title>
        <authorList>
            <person name="Yamashiro T."/>
            <person name="Shiraishi A."/>
            <person name="Nakayama K."/>
            <person name="Satake H."/>
        </authorList>
    </citation>
    <scope>NUCLEOTIDE SEQUENCE</scope>
</reference>
<dbReference type="Proteomes" id="UP001151760">
    <property type="component" value="Unassembled WGS sequence"/>
</dbReference>
<name>A0ABQ5A7G0_9ASTR</name>
<proteinExistence type="predicted"/>
<evidence type="ECO:0000313" key="1">
    <source>
        <dbReference type="EMBL" id="GJS97561.1"/>
    </source>
</evidence>
<accession>A0ABQ5A7G0</accession>
<gene>
    <name evidence="1" type="ORF">Tco_0804529</name>
</gene>